<accession>S0F4I7</accession>
<dbReference type="AlphaFoldDB" id="S0F4I7"/>
<sequence>MFFITFLAALLSAGCKDEKYQGATVYQSGIGDAILLASDSIGNEVRMENNTGKLRHIYKRGLCHCI</sequence>
<protein>
    <submittedName>
        <fullName evidence="1">Uncharacterized protein</fullName>
    </submittedName>
</protein>
<name>S0F4I7_9BACT</name>
<dbReference type="RefSeq" id="WP_008139901.1">
    <property type="nucleotide sequence ID" value="NZ_EQ973631.1"/>
</dbReference>
<organism evidence="1 2">
    <name type="scientific">Phocaeicola coprophilus DSM 18228 = JCM 13818</name>
    <dbReference type="NCBI Taxonomy" id="547042"/>
    <lineage>
        <taxon>Bacteria</taxon>
        <taxon>Pseudomonadati</taxon>
        <taxon>Bacteroidota</taxon>
        <taxon>Bacteroidia</taxon>
        <taxon>Bacteroidales</taxon>
        <taxon>Bacteroidaceae</taxon>
        <taxon>Phocaeicola</taxon>
    </lineage>
</organism>
<evidence type="ECO:0000313" key="1">
    <source>
        <dbReference type="EMBL" id="EEF74665.1"/>
    </source>
</evidence>
<dbReference type="Proteomes" id="UP000014073">
    <property type="component" value="Unassembled WGS sequence"/>
</dbReference>
<gene>
    <name evidence="1" type="ORF">BACCOPRO_00131</name>
</gene>
<proteinExistence type="predicted"/>
<evidence type="ECO:0000313" key="2">
    <source>
        <dbReference type="Proteomes" id="UP000014073"/>
    </source>
</evidence>
<keyword evidence="2" id="KW-1185">Reference proteome</keyword>
<dbReference type="EMBL" id="ACBW01000014">
    <property type="protein sequence ID" value="EEF74665.1"/>
    <property type="molecule type" value="Genomic_DNA"/>
</dbReference>
<dbReference type="HOGENOM" id="CLU_2822023_0_0_10"/>
<dbReference type="GeneID" id="78406248"/>
<reference evidence="1 2" key="1">
    <citation type="submission" date="2008-12" db="EMBL/GenBank/DDBJ databases">
        <authorList>
            <person name="Fulton L."/>
            <person name="Clifton S."/>
            <person name="Fulton B."/>
            <person name="Xu J."/>
            <person name="Minx P."/>
            <person name="Pepin K.H."/>
            <person name="Johnson M."/>
            <person name="Bhonagiri V."/>
            <person name="Nash W.E."/>
            <person name="Mardis E.R."/>
            <person name="Wilson R.K."/>
        </authorList>
    </citation>
    <scope>NUCLEOTIDE SEQUENCE [LARGE SCALE GENOMIC DNA]</scope>
    <source>
        <strain evidence="1 2">DSM 18228</strain>
    </source>
</reference>
<comment type="caution">
    <text evidence="1">The sequence shown here is derived from an EMBL/GenBank/DDBJ whole genome shotgun (WGS) entry which is preliminary data.</text>
</comment>